<dbReference type="PROSITE" id="PS00390">
    <property type="entry name" value="ATPASE_NA_K_BETA_1"/>
    <property type="match status" value="1"/>
</dbReference>
<feature type="compositionally biased region" description="Low complexity" evidence="1">
    <location>
        <begin position="43"/>
        <end position="59"/>
    </location>
</feature>
<reference evidence="3 4" key="1">
    <citation type="submission" date="2019-04" db="EMBL/GenBank/DDBJ databases">
        <authorList>
            <person name="Alioto T."/>
            <person name="Alioto T."/>
        </authorList>
    </citation>
    <scope>NUCLEOTIDE SEQUENCE [LARGE SCALE GENOMIC DNA]</scope>
</reference>
<dbReference type="EMBL" id="WJEC01000248">
    <property type="protein sequence ID" value="KAF7484586.1"/>
    <property type="molecule type" value="Genomic_DNA"/>
</dbReference>
<evidence type="ECO:0000313" key="4">
    <source>
        <dbReference type="Proteomes" id="UP000335636"/>
    </source>
</evidence>
<reference evidence="2" key="2">
    <citation type="submission" date="2020-08" db="EMBL/GenBank/DDBJ databases">
        <authorList>
            <person name="Shumante A."/>
            <person name="Zimin A.V."/>
            <person name="Puiu D."/>
            <person name="Salzberg S.L."/>
        </authorList>
    </citation>
    <scope>NUCLEOTIDE SEQUENCE</scope>
    <source>
        <strain evidence="2">WC2-LM</strain>
        <tissue evidence="2">Liver</tissue>
    </source>
</reference>
<evidence type="ECO:0000256" key="1">
    <source>
        <dbReference type="SAM" id="MobiDB-lite"/>
    </source>
</evidence>
<organism evidence="3 4">
    <name type="scientific">Marmota monax</name>
    <name type="common">Woodchuck</name>
    <dbReference type="NCBI Taxonomy" id="9995"/>
    <lineage>
        <taxon>Eukaryota</taxon>
        <taxon>Metazoa</taxon>
        <taxon>Chordata</taxon>
        <taxon>Craniata</taxon>
        <taxon>Vertebrata</taxon>
        <taxon>Euteleostomi</taxon>
        <taxon>Mammalia</taxon>
        <taxon>Eutheria</taxon>
        <taxon>Euarchontoglires</taxon>
        <taxon>Glires</taxon>
        <taxon>Rodentia</taxon>
        <taxon>Sciuromorpha</taxon>
        <taxon>Sciuridae</taxon>
        <taxon>Xerinae</taxon>
        <taxon>Marmotini</taxon>
        <taxon>Marmota</taxon>
    </lineage>
</organism>
<evidence type="ECO:0000313" key="2">
    <source>
        <dbReference type="EMBL" id="KAF7484586.1"/>
    </source>
</evidence>
<dbReference type="InterPro" id="IPR000402">
    <property type="entry name" value="Na/K_ATPase_sub_beta"/>
</dbReference>
<gene>
    <name evidence="2" type="ORF">GHT09_003923</name>
    <name evidence="3" type="ORF">MONAX_5E022670</name>
</gene>
<proteinExistence type="predicted"/>
<feature type="region of interest" description="Disordered" evidence="1">
    <location>
        <begin position="39"/>
        <end position="73"/>
    </location>
</feature>
<dbReference type="Proteomes" id="UP000335636">
    <property type="component" value="Unassembled WGS sequence"/>
</dbReference>
<sequence length="183" mass="19500">MTKNEKKSFNQSLAEWKLFIYNPTTGEFLGRTAKSWGERAGRRAGAARAPRAPPACAAAERTRPHSFPAGPAGPVLLPAGRGVGGCPGLTVSSARRSGAHVRPGFPPRAAPEAGDPRRAGPRAFGAEPGLLCTEPAGPGRGSRRAELLRDARPAPRLGRGNFHSRRYLVTRPRRHPDGSQECE</sequence>
<feature type="region of interest" description="Disordered" evidence="1">
    <location>
        <begin position="88"/>
        <end position="183"/>
    </location>
</feature>
<dbReference type="GO" id="GO:0006814">
    <property type="term" value="P:sodium ion transport"/>
    <property type="evidence" value="ECO:0007669"/>
    <property type="project" value="InterPro"/>
</dbReference>
<dbReference type="GO" id="GO:0006813">
    <property type="term" value="P:potassium ion transport"/>
    <property type="evidence" value="ECO:0007669"/>
    <property type="project" value="InterPro"/>
</dbReference>
<dbReference type="AlphaFoldDB" id="A0A5E4CSW8"/>
<feature type="compositionally biased region" description="Basic and acidic residues" evidence="1">
    <location>
        <begin position="143"/>
        <end position="153"/>
    </location>
</feature>
<dbReference type="EMBL" id="CABDUW010001975">
    <property type="protein sequence ID" value="VTJ84884.1"/>
    <property type="molecule type" value="Genomic_DNA"/>
</dbReference>
<dbReference type="GO" id="GO:0005890">
    <property type="term" value="C:sodium:potassium-exchanging ATPase complex"/>
    <property type="evidence" value="ECO:0007669"/>
    <property type="project" value="InterPro"/>
</dbReference>
<name>A0A5E4CSW8_MARMO</name>
<feature type="compositionally biased region" description="Basic residues" evidence="1">
    <location>
        <begin position="162"/>
        <end position="174"/>
    </location>
</feature>
<evidence type="ECO:0000313" key="3">
    <source>
        <dbReference type="EMBL" id="VTJ84884.1"/>
    </source>
</evidence>
<keyword evidence="4" id="KW-1185">Reference proteome</keyword>
<accession>A0A5E4CSW8</accession>
<dbReference type="Proteomes" id="UP000662637">
    <property type="component" value="Unassembled WGS sequence"/>
</dbReference>
<dbReference type="Gene3D" id="1.20.5.170">
    <property type="match status" value="1"/>
</dbReference>
<protein>
    <submittedName>
        <fullName evidence="3">Uncharacterized protein</fullName>
    </submittedName>
</protein>
<dbReference type="Pfam" id="PF00287">
    <property type="entry name" value="Na_K-ATPase"/>
    <property type="match status" value="1"/>
</dbReference>